<proteinExistence type="predicted"/>
<accession>A0A160SZE3</accession>
<dbReference type="KEGG" id="pbf:CFX0092_A0208"/>
<dbReference type="Proteomes" id="UP000215027">
    <property type="component" value="Chromosome I"/>
</dbReference>
<dbReference type="EMBL" id="LN890655">
    <property type="protein sequence ID" value="CUS02089.2"/>
    <property type="molecule type" value="Genomic_DNA"/>
</dbReference>
<sequence>MTTIETRLSAQGEFDRARRQAEIDRLGAWLRGRDDRLLPFETIRRNLRQQSPLYRGIHQVQLPEIVGSVGRYDEMTRHFLPLNDSLKNRWVKMVELAQTEGWPPIELYKVGNAYFVRDGNHRVSAARQLKFPSIEAHVWEYPDDIVIDPRATLDEVLNRFRERVFLEKTGLNQRYPDYDIRFTAGGRYPELQAQIEDLRQKLELIDEREISFEEAADAWYELVYLPSVQIIRASELLAAFPGRTEADLFAWMSLHRDRLREAYGDFDDLPALARSLMETYREKPIARMSRQVRRLLGSEELPPLAGLDAPPADEEE</sequence>
<gene>
    <name evidence="1" type="ORF">CFX0092_A0208</name>
</gene>
<evidence type="ECO:0000313" key="1">
    <source>
        <dbReference type="EMBL" id="CUS02089.2"/>
    </source>
</evidence>
<evidence type="ECO:0000313" key="2">
    <source>
        <dbReference type="Proteomes" id="UP000215027"/>
    </source>
</evidence>
<dbReference type="InterPro" id="IPR036086">
    <property type="entry name" value="ParB/Sulfiredoxin_sf"/>
</dbReference>
<dbReference type="OrthoDB" id="1100724at2"/>
<dbReference type="SUPFAM" id="SSF110849">
    <property type="entry name" value="ParB/Sulfiredoxin"/>
    <property type="match status" value="1"/>
</dbReference>
<name>A0A160SZE3_9CHLR</name>
<dbReference type="RefSeq" id="WP_095041745.1">
    <property type="nucleotide sequence ID" value="NZ_LN890655.1"/>
</dbReference>
<protein>
    <submittedName>
        <fullName evidence="1">UspA domain protein</fullName>
    </submittedName>
</protein>
<dbReference type="Gene3D" id="3.90.1530.10">
    <property type="entry name" value="Conserved hypothetical protein from pyrococcus furiosus pfu- 392566-001, ParB domain"/>
    <property type="match status" value="1"/>
</dbReference>
<organism evidence="1 2">
    <name type="scientific">Candidatus Promineifilum breve</name>
    <dbReference type="NCBI Taxonomy" id="1806508"/>
    <lineage>
        <taxon>Bacteria</taxon>
        <taxon>Bacillati</taxon>
        <taxon>Chloroflexota</taxon>
        <taxon>Ardenticatenia</taxon>
        <taxon>Candidatus Promineifilales</taxon>
        <taxon>Candidatus Promineifilaceae</taxon>
        <taxon>Candidatus Promineifilum</taxon>
    </lineage>
</organism>
<dbReference type="AlphaFoldDB" id="A0A160SZE3"/>
<keyword evidence="2" id="KW-1185">Reference proteome</keyword>
<reference evidence="1" key="1">
    <citation type="submission" date="2016-01" db="EMBL/GenBank/DDBJ databases">
        <authorList>
            <person name="Mcilroy J.S."/>
            <person name="Karst M S."/>
            <person name="Albertsen M."/>
        </authorList>
    </citation>
    <scope>NUCLEOTIDE SEQUENCE</scope>
    <source>
        <strain evidence="1">Cfx-K</strain>
    </source>
</reference>